<sequence>MISPTKGRRSSVAALFGSTPSPSLFGHSPNKTSNKLLTKVGLKKAKTPTKSEKLLNSLGTGMQHFLGK</sequence>
<reference evidence="2" key="1">
    <citation type="submission" date="2011-08" db="EMBL/GenBank/DDBJ databases">
        <authorList>
            <person name="Rombauts S."/>
        </authorList>
    </citation>
    <scope>NUCLEOTIDE SEQUENCE</scope>
    <source>
        <strain evidence="2">London</strain>
    </source>
</reference>
<dbReference type="HOGENOM" id="CLU_2797211_0_0_1"/>
<organism evidence="1 2">
    <name type="scientific">Tetranychus urticae</name>
    <name type="common">Two-spotted spider mite</name>
    <dbReference type="NCBI Taxonomy" id="32264"/>
    <lineage>
        <taxon>Eukaryota</taxon>
        <taxon>Metazoa</taxon>
        <taxon>Ecdysozoa</taxon>
        <taxon>Arthropoda</taxon>
        <taxon>Chelicerata</taxon>
        <taxon>Arachnida</taxon>
        <taxon>Acari</taxon>
        <taxon>Acariformes</taxon>
        <taxon>Trombidiformes</taxon>
        <taxon>Prostigmata</taxon>
        <taxon>Eleutherengona</taxon>
        <taxon>Raphignathae</taxon>
        <taxon>Tetranychoidea</taxon>
        <taxon>Tetranychidae</taxon>
        <taxon>Tetranychus</taxon>
    </lineage>
</organism>
<evidence type="ECO:0000313" key="2">
    <source>
        <dbReference type="Proteomes" id="UP000015104"/>
    </source>
</evidence>
<reference evidence="1" key="2">
    <citation type="submission" date="2015-06" db="UniProtKB">
        <authorList>
            <consortium name="EnsemblMetazoa"/>
        </authorList>
    </citation>
    <scope>IDENTIFICATION</scope>
</reference>
<keyword evidence="2" id="KW-1185">Reference proteome</keyword>
<dbReference type="Proteomes" id="UP000015104">
    <property type="component" value="Unassembled WGS sequence"/>
</dbReference>
<protein>
    <submittedName>
        <fullName evidence="1">Uncharacterized protein</fullName>
    </submittedName>
</protein>
<proteinExistence type="predicted"/>
<accession>T1JT05</accession>
<dbReference type="EnsemblMetazoa" id="tetur01g12380.1">
    <property type="protein sequence ID" value="tetur01g12380.1"/>
    <property type="gene ID" value="tetur01g12380"/>
</dbReference>
<name>T1JT05_TETUR</name>
<dbReference type="AlphaFoldDB" id="T1JT05"/>
<dbReference type="EMBL" id="CAEY01000468">
    <property type="status" value="NOT_ANNOTATED_CDS"/>
    <property type="molecule type" value="Genomic_DNA"/>
</dbReference>
<evidence type="ECO:0000313" key="1">
    <source>
        <dbReference type="EnsemblMetazoa" id="tetur01g12380.1"/>
    </source>
</evidence>